<accession>A0A0C2XYI1</accession>
<dbReference type="Proteomes" id="UP000053424">
    <property type="component" value="Unassembled WGS sequence"/>
</dbReference>
<feature type="domain" description="Glycan binding protein Y3-like" evidence="2">
    <location>
        <begin position="37"/>
        <end position="125"/>
    </location>
</feature>
<organism evidence="3 4">
    <name type="scientific">Hebeloma cylindrosporum</name>
    <dbReference type="NCBI Taxonomy" id="76867"/>
    <lineage>
        <taxon>Eukaryota</taxon>
        <taxon>Fungi</taxon>
        <taxon>Dikarya</taxon>
        <taxon>Basidiomycota</taxon>
        <taxon>Agaricomycotina</taxon>
        <taxon>Agaricomycetes</taxon>
        <taxon>Agaricomycetidae</taxon>
        <taxon>Agaricales</taxon>
        <taxon>Agaricineae</taxon>
        <taxon>Hymenogastraceae</taxon>
        <taxon>Hebeloma</taxon>
    </lineage>
</organism>
<dbReference type="OrthoDB" id="2925523at2759"/>
<feature type="signal peptide" evidence="1">
    <location>
        <begin position="1"/>
        <end position="23"/>
    </location>
</feature>
<dbReference type="HOGENOM" id="CLU_155985_0_0_1"/>
<reference evidence="3 4" key="1">
    <citation type="submission" date="2014-04" db="EMBL/GenBank/DDBJ databases">
        <authorList>
            <consortium name="DOE Joint Genome Institute"/>
            <person name="Kuo A."/>
            <person name="Gay G."/>
            <person name="Dore J."/>
            <person name="Kohler A."/>
            <person name="Nagy L.G."/>
            <person name="Floudas D."/>
            <person name="Copeland A."/>
            <person name="Barry K.W."/>
            <person name="Cichocki N."/>
            <person name="Veneault-Fourrey C."/>
            <person name="LaButti K."/>
            <person name="Lindquist E.A."/>
            <person name="Lipzen A."/>
            <person name="Lundell T."/>
            <person name="Morin E."/>
            <person name="Murat C."/>
            <person name="Sun H."/>
            <person name="Tunlid A."/>
            <person name="Henrissat B."/>
            <person name="Grigoriev I.V."/>
            <person name="Hibbett D.S."/>
            <person name="Martin F."/>
            <person name="Nordberg H.P."/>
            <person name="Cantor M.N."/>
            <person name="Hua S.X."/>
        </authorList>
    </citation>
    <scope>NUCLEOTIDE SEQUENCE [LARGE SCALE GENOMIC DNA]</scope>
    <source>
        <strain evidence="4">h7</strain>
    </source>
</reference>
<keyword evidence="1" id="KW-0732">Signal</keyword>
<dbReference type="AlphaFoldDB" id="A0A0C2XYI1"/>
<reference evidence="4" key="2">
    <citation type="submission" date="2015-01" db="EMBL/GenBank/DDBJ databases">
        <title>Evolutionary Origins and Diversification of the Mycorrhizal Mutualists.</title>
        <authorList>
            <consortium name="DOE Joint Genome Institute"/>
            <consortium name="Mycorrhizal Genomics Consortium"/>
            <person name="Kohler A."/>
            <person name="Kuo A."/>
            <person name="Nagy L.G."/>
            <person name="Floudas D."/>
            <person name="Copeland A."/>
            <person name="Barry K.W."/>
            <person name="Cichocki N."/>
            <person name="Veneault-Fourrey C."/>
            <person name="LaButti K."/>
            <person name="Lindquist E.A."/>
            <person name="Lipzen A."/>
            <person name="Lundell T."/>
            <person name="Morin E."/>
            <person name="Murat C."/>
            <person name="Riley R."/>
            <person name="Ohm R."/>
            <person name="Sun H."/>
            <person name="Tunlid A."/>
            <person name="Henrissat B."/>
            <person name="Grigoriev I.V."/>
            <person name="Hibbett D.S."/>
            <person name="Martin F."/>
        </authorList>
    </citation>
    <scope>NUCLEOTIDE SEQUENCE [LARGE SCALE GENOMIC DNA]</scope>
    <source>
        <strain evidence="4">h7</strain>
    </source>
</reference>
<dbReference type="Pfam" id="PF22803">
    <property type="entry name" value="GBD_Y3"/>
    <property type="match status" value="1"/>
</dbReference>
<gene>
    <name evidence="3" type="ORF">M413DRAFT_121498</name>
</gene>
<evidence type="ECO:0000259" key="2">
    <source>
        <dbReference type="Pfam" id="PF22803"/>
    </source>
</evidence>
<protein>
    <recommendedName>
        <fullName evidence="2">Glycan binding protein Y3-like domain-containing protein</fullName>
    </recommendedName>
</protein>
<evidence type="ECO:0000256" key="1">
    <source>
        <dbReference type="SAM" id="SignalP"/>
    </source>
</evidence>
<dbReference type="EMBL" id="KN831777">
    <property type="protein sequence ID" value="KIM42673.1"/>
    <property type="molecule type" value="Genomic_DNA"/>
</dbReference>
<keyword evidence="4" id="KW-1185">Reference proteome</keyword>
<evidence type="ECO:0000313" key="3">
    <source>
        <dbReference type="EMBL" id="KIM42673.1"/>
    </source>
</evidence>
<dbReference type="InterPro" id="IPR054443">
    <property type="entry name" value="Y3-like_dom"/>
</dbReference>
<feature type="chain" id="PRO_5002158911" description="Glycan binding protein Y3-like domain-containing protein" evidence="1">
    <location>
        <begin position="24"/>
        <end position="129"/>
    </location>
</feature>
<evidence type="ECO:0000313" key="4">
    <source>
        <dbReference type="Proteomes" id="UP000053424"/>
    </source>
</evidence>
<sequence>MVFNVRTVFASVLVSLAVVSTLAQTDIQCNDVGTTGDCTQFIPKFCADVASAKVEGYNDVYRCYSASGFTCELTAYNTRDVVGTPSKVNCGKVLNKVSETCPQGGEGKFTAKAQFIFSIDPDEKDTCPT</sequence>
<proteinExistence type="predicted"/>
<name>A0A0C2XYI1_HEBCY</name>